<keyword evidence="6 10" id="KW-0030">Aminoacyl-tRNA synthetase</keyword>
<dbReference type="InterPro" id="IPR014758">
    <property type="entry name" value="Met-tRNA_synth"/>
</dbReference>
<evidence type="ECO:0000256" key="7">
    <source>
        <dbReference type="ARBA" id="ARBA00026124"/>
    </source>
</evidence>
<dbReference type="EMBL" id="GBYB01000439">
    <property type="protein sequence ID" value="JAG70206.1"/>
    <property type="molecule type" value="Transcribed_RNA"/>
</dbReference>
<dbReference type="SUPFAM" id="SSF52374">
    <property type="entry name" value="Nucleotidylyl transferase"/>
    <property type="match status" value="1"/>
</dbReference>
<evidence type="ECO:0000256" key="8">
    <source>
        <dbReference type="ARBA" id="ARBA00030331"/>
    </source>
</evidence>
<dbReference type="Gene3D" id="3.40.50.620">
    <property type="entry name" value="HUPs"/>
    <property type="match status" value="1"/>
</dbReference>
<dbReference type="InterPro" id="IPR033911">
    <property type="entry name" value="MetRS_core"/>
</dbReference>
<dbReference type="InterPro" id="IPR014729">
    <property type="entry name" value="Rossmann-like_a/b/a_fold"/>
</dbReference>
<sequence>MANLCRLPSARNLITQILKNQSRNIMTTPARAKKLLESLKDNPYFDKYAPAITRLQQTNPEEFISRIEEQQRKETEKREKAKSFKNDATAKPELHQNMQNRQARLSDVMKTELLQDKGGFFRRKSPWRKVQMRSYSNFQRKSAFVSTPIFYVNAGPHIGHLYSAAMADAVARYNKMLGLETFLSTGTDEHGNKVRSAAGLNNLSPENYCDEISTLFRGMCDDFDIDYSKFIRTTDKKHQQGVYKFWASLQNSGHLYLGKYSGWYCVSDEAFVLPSDLEDLKKPDGSTIKISSASGNPVEWMEEENYKFRLSSFQDDLRHWLKDEKCVQPLKYHKLLSNWVEEGSCLEDLSVSRPAARAPWAIPVPNDHSHTVYVWLDALINYLTVLGYPDDDYKKFWPPKIQVIGKDILKFHGVYWPAFLIAAGMEPPRTILCHSHWTVNDEKMSKSKGNVVAPSKAAEMFTPDGLRYFLLREAVPHSDANYNEEKIRKILNAELADTLGNLFSRCMGRAVNPRGATPEASIIHKDILGTEEAKNLVESLHRLPGTAQSAYQDFNFHQVVDAVMNSLRCANKMIEHHKPWALVKLNDEKSMTQLEAVLALGLESVRVSALILLPIVPRLAHNLLSHLDIPMDSRQWINTEFSRTGRATEGIQEERLNNLILFKRIK</sequence>
<name>A0A0C9QB31_9HYME</name>
<evidence type="ECO:0000256" key="9">
    <source>
        <dbReference type="ARBA" id="ARBA00047364"/>
    </source>
</evidence>
<dbReference type="Gene3D" id="2.170.220.10">
    <property type="match status" value="1"/>
</dbReference>
<keyword evidence="3 10" id="KW-0547">Nucleotide-binding</keyword>
<evidence type="ECO:0000256" key="5">
    <source>
        <dbReference type="ARBA" id="ARBA00022917"/>
    </source>
</evidence>
<dbReference type="FunFam" id="2.170.220.10:FF:000001">
    <property type="entry name" value="methionine--tRNA ligase, mitochondrial"/>
    <property type="match status" value="1"/>
</dbReference>
<dbReference type="InterPro" id="IPR023457">
    <property type="entry name" value="Met-tRNA_synth_2"/>
</dbReference>
<organism evidence="13">
    <name type="scientific">Fopius arisanus</name>
    <dbReference type="NCBI Taxonomy" id="64838"/>
    <lineage>
        <taxon>Eukaryota</taxon>
        <taxon>Metazoa</taxon>
        <taxon>Ecdysozoa</taxon>
        <taxon>Arthropoda</taxon>
        <taxon>Hexapoda</taxon>
        <taxon>Insecta</taxon>
        <taxon>Pterygota</taxon>
        <taxon>Neoptera</taxon>
        <taxon>Endopterygota</taxon>
        <taxon>Hymenoptera</taxon>
        <taxon>Apocrita</taxon>
        <taxon>Ichneumonoidea</taxon>
        <taxon>Braconidae</taxon>
        <taxon>Opiinae</taxon>
        <taxon>Fopius</taxon>
    </lineage>
</organism>
<gene>
    <name evidence="13" type="primary">Aats-met_0</name>
    <name evidence="13" type="ORF">g.34818</name>
</gene>
<evidence type="ECO:0000256" key="2">
    <source>
        <dbReference type="ARBA" id="ARBA00022598"/>
    </source>
</evidence>
<evidence type="ECO:0000259" key="12">
    <source>
        <dbReference type="Pfam" id="PF09334"/>
    </source>
</evidence>
<dbReference type="PANTHER" id="PTHR43326">
    <property type="entry name" value="METHIONYL-TRNA SYNTHETASE"/>
    <property type="match status" value="1"/>
</dbReference>
<comment type="similarity">
    <text evidence="10">Belongs to the class-I aminoacyl-tRNA synthetase family.</text>
</comment>
<evidence type="ECO:0000256" key="10">
    <source>
        <dbReference type="RuleBase" id="RU363039"/>
    </source>
</evidence>
<keyword evidence="2 10" id="KW-0436">Ligase</keyword>
<feature type="domain" description="Methionyl/Leucyl tRNA synthetase" evidence="12">
    <location>
        <begin position="144"/>
        <end position="507"/>
    </location>
</feature>
<reference evidence="13" key="1">
    <citation type="submission" date="2015-01" db="EMBL/GenBank/DDBJ databases">
        <title>Transcriptome Assembly of Fopius arisanus.</title>
        <authorList>
            <person name="Geib S."/>
        </authorList>
    </citation>
    <scope>NUCLEOTIDE SEQUENCE</scope>
</reference>
<dbReference type="SUPFAM" id="SSF47323">
    <property type="entry name" value="Anticodon-binding domain of a subclass of class I aminoacyl-tRNA synthetases"/>
    <property type="match status" value="1"/>
</dbReference>
<keyword evidence="5 10" id="KW-0648">Protein biosynthesis</keyword>
<dbReference type="NCBIfam" id="TIGR00398">
    <property type="entry name" value="metG"/>
    <property type="match status" value="1"/>
</dbReference>
<dbReference type="PANTHER" id="PTHR43326:SF1">
    <property type="entry name" value="METHIONINE--TRNA LIGASE, MITOCHONDRIAL"/>
    <property type="match status" value="1"/>
</dbReference>
<evidence type="ECO:0000256" key="4">
    <source>
        <dbReference type="ARBA" id="ARBA00022840"/>
    </source>
</evidence>
<evidence type="ECO:0000256" key="11">
    <source>
        <dbReference type="SAM" id="MobiDB-lite"/>
    </source>
</evidence>
<accession>A0A0C9QB31</accession>
<proteinExistence type="inferred from homology"/>
<evidence type="ECO:0000256" key="3">
    <source>
        <dbReference type="ARBA" id="ARBA00022741"/>
    </source>
</evidence>
<feature type="region of interest" description="Disordered" evidence="11">
    <location>
        <begin position="70"/>
        <end position="92"/>
    </location>
</feature>
<dbReference type="AlphaFoldDB" id="A0A0C9QB31"/>
<dbReference type="GO" id="GO:0004825">
    <property type="term" value="F:methionine-tRNA ligase activity"/>
    <property type="evidence" value="ECO:0007669"/>
    <property type="project" value="UniProtKB-EC"/>
</dbReference>
<dbReference type="CDD" id="cd00814">
    <property type="entry name" value="MetRS_core"/>
    <property type="match status" value="1"/>
</dbReference>
<dbReference type="InterPro" id="IPR015413">
    <property type="entry name" value="Methionyl/Leucyl_tRNA_Synth"/>
</dbReference>
<dbReference type="PRINTS" id="PR01041">
    <property type="entry name" value="TRNASYNTHMET"/>
</dbReference>
<evidence type="ECO:0000256" key="6">
    <source>
        <dbReference type="ARBA" id="ARBA00023146"/>
    </source>
</evidence>
<protein>
    <recommendedName>
        <fullName evidence="7">Methionine--tRNA ligase, mitochondrial</fullName>
        <ecNumber evidence="1">6.1.1.10</ecNumber>
    </recommendedName>
    <alternativeName>
        <fullName evidence="8">Mitochondrial methionyl-tRNA synthetase</fullName>
    </alternativeName>
</protein>
<dbReference type="Gene3D" id="1.10.730.10">
    <property type="entry name" value="Isoleucyl-tRNA Synthetase, Domain 1"/>
    <property type="match status" value="1"/>
</dbReference>
<dbReference type="GO" id="GO:0005739">
    <property type="term" value="C:mitochondrion"/>
    <property type="evidence" value="ECO:0007669"/>
    <property type="project" value="UniProtKB-ARBA"/>
</dbReference>
<dbReference type="Pfam" id="PF09334">
    <property type="entry name" value="tRNA-synt_1g"/>
    <property type="match status" value="1"/>
</dbReference>
<dbReference type="EC" id="6.1.1.10" evidence="1"/>
<dbReference type="GO" id="GO:0005524">
    <property type="term" value="F:ATP binding"/>
    <property type="evidence" value="ECO:0007669"/>
    <property type="project" value="UniProtKB-KW"/>
</dbReference>
<comment type="catalytic activity">
    <reaction evidence="9">
        <text>tRNA(Met) + L-methionine + ATP = L-methionyl-tRNA(Met) + AMP + diphosphate</text>
        <dbReference type="Rhea" id="RHEA:13481"/>
        <dbReference type="Rhea" id="RHEA-COMP:9667"/>
        <dbReference type="Rhea" id="RHEA-COMP:9698"/>
        <dbReference type="ChEBI" id="CHEBI:30616"/>
        <dbReference type="ChEBI" id="CHEBI:33019"/>
        <dbReference type="ChEBI" id="CHEBI:57844"/>
        <dbReference type="ChEBI" id="CHEBI:78442"/>
        <dbReference type="ChEBI" id="CHEBI:78530"/>
        <dbReference type="ChEBI" id="CHEBI:456215"/>
        <dbReference type="EC" id="6.1.1.10"/>
    </reaction>
</comment>
<evidence type="ECO:0000313" key="13">
    <source>
        <dbReference type="EMBL" id="JAG70206.1"/>
    </source>
</evidence>
<evidence type="ECO:0000256" key="1">
    <source>
        <dbReference type="ARBA" id="ARBA00012838"/>
    </source>
</evidence>
<dbReference type="GO" id="GO:0006431">
    <property type="term" value="P:methionyl-tRNA aminoacylation"/>
    <property type="evidence" value="ECO:0007669"/>
    <property type="project" value="InterPro"/>
</dbReference>
<keyword evidence="4 10" id="KW-0067">ATP-binding</keyword>
<dbReference type="InterPro" id="IPR009080">
    <property type="entry name" value="tRNAsynth_Ia_anticodon-bd"/>
</dbReference>